<sequence length="410" mass="41891">MQARVVIVGAGLAGLRTAERLRRGGYDGSLTLVGAEQHLPYDRPPLSKGLLSGADEPAPPLLRSAERIAELDLDLRLGVRATALDAGARSLTFSDGTTLTADHVVLATGLLARTVPAWAGLAGVHTLRTFGDCLAIRAAADGAIHATVVGAGVLGSEIAASLRGRGIAVDLVDPLPQPLCRVVGDEVGAVVAGLHRAHGVGLHLGRSVAELTAPEGRVRGVRLDDGTQWATDLVVAAVGGAPDTDWLAASGLALDDGVAVDAHGAASVPGIWAVGDIASVADPRGTGRLRIEHWTAAGDLAATVAGNILATLRGDAPKAHTELPYMWSDQYDTKLQCLGLPRPGDDVVLLTGSLDDGVFLAAHVADGRVRAVSGAGIPAGLMRCRAAVADAVPLAELVALAPWDRKKVTA</sequence>
<dbReference type="GO" id="GO:0016651">
    <property type="term" value="F:oxidoreductase activity, acting on NAD(P)H"/>
    <property type="evidence" value="ECO:0007669"/>
    <property type="project" value="TreeGrafter"/>
</dbReference>
<dbReference type="GeneID" id="96611527"/>
<dbReference type="HOGENOM" id="CLU_003291_4_0_11"/>
<organism evidence="7 8">
    <name type="scientific">Nocardioides simplex</name>
    <name type="common">Arthrobacter simplex</name>
    <dbReference type="NCBI Taxonomy" id="2045"/>
    <lineage>
        <taxon>Bacteria</taxon>
        <taxon>Bacillati</taxon>
        <taxon>Actinomycetota</taxon>
        <taxon>Actinomycetes</taxon>
        <taxon>Propionibacteriales</taxon>
        <taxon>Nocardioidaceae</taxon>
        <taxon>Pimelobacter</taxon>
    </lineage>
</organism>
<feature type="domain" description="FAD/NAD(P)-binding" evidence="5">
    <location>
        <begin position="4"/>
        <end position="298"/>
    </location>
</feature>
<evidence type="ECO:0000259" key="5">
    <source>
        <dbReference type="Pfam" id="PF07992"/>
    </source>
</evidence>
<dbReference type="InterPro" id="IPR023753">
    <property type="entry name" value="FAD/NAD-binding_dom"/>
</dbReference>
<keyword evidence="3" id="KW-0274">FAD</keyword>
<dbReference type="InterPro" id="IPR050446">
    <property type="entry name" value="FAD-oxidoreductase/Apoptosis"/>
</dbReference>
<keyword evidence="4" id="KW-0560">Oxidoreductase</keyword>
<evidence type="ECO:0000313" key="8">
    <source>
        <dbReference type="Proteomes" id="UP000030300"/>
    </source>
</evidence>
<dbReference type="Proteomes" id="UP000030300">
    <property type="component" value="Chromosome"/>
</dbReference>
<dbReference type="Pfam" id="PF14759">
    <property type="entry name" value="Reductase_C"/>
    <property type="match status" value="1"/>
</dbReference>
<evidence type="ECO:0000313" key="7">
    <source>
        <dbReference type="EMBL" id="AIY18835.1"/>
    </source>
</evidence>
<evidence type="ECO:0000256" key="3">
    <source>
        <dbReference type="ARBA" id="ARBA00022827"/>
    </source>
</evidence>
<proteinExistence type="predicted"/>
<evidence type="ECO:0000259" key="6">
    <source>
        <dbReference type="Pfam" id="PF14759"/>
    </source>
</evidence>
<dbReference type="STRING" id="2045.KR76_22370"/>
<dbReference type="KEGG" id="psim:KR76_22370"/>
<dbReference type="SUPFAM" id="SSF51905">
    <property type="entry name" value="FAD/NAD(P)-binding domain"/>
    <property type="match status" value="2"/>
</dbReference>
<dbReference type="InterPro" id="IPR036188">
    <property type="entry name" value="FAD/NAD-bd_sf"/>
</dbReference>
<keyword evidence="2" id="KW-0285">Flavoprotein</keyword>
<dbReference type="Pfam" id="PF07992">
    <property type="entry name" value="Pyr_redox_2"/>
    <property type="match status" value="1"/>
</dbReference>
<dbReference type="PANTHER" id="PTHR43557:SF2">
    <property type="entry name" value="RIESKE DOMAIN-CONTAINING PROTEIN-RELATED"/>
    <property type="match status" value="1"/>
</dbReference>
<evidence type="ECO:0000256" key="2">
    <source>
        <dbReference type="ARBA" id="ARBA00022630"/>
    </source>
</evidence>
<protein>
    <submittedName>
        <fullName evidence="7">Ferredoxin reductase</fullName>
    </submittedName>
</protein>
<keyword evidence="8" id="KW-1185">Reference proteome</keyword>
<dbReference type="EMBL" id="CP009896">
    <property type="protein sequence ID" value="AIY18835.1"/>
    <property type="molecule type" value="Genomic_DNA"/>
</dbReference>
<dbReference type="RefSeq" id="WP_038681468.1">
    <property type="nucleotide sequence ID" value="NZ_BJMC01000012.1"/>
</dbReference>
<feature type="domain" description="Reductase C-terminal" evidence="6">
    <location>
        <begin position="325"/>
        <end position="394"/>
    </location>
</feature>
<evidence type="ECO:0000256" key="4">
    <source>
        <dbReference type="ARBA" id="ARBA00023002"/>
    </source>
</evidence>
<dbReference type="GO" id="GO:0005737">
    <property type="term" value="C:cytoplasm"/>
    <property type="evidence" value="ECO:0007669"/>
    <property type="project" value="TreeGrafter"/>
</dbReference>
<comment type="cofactor">
    <cofactor evidence="1">
        <name>FAD</name>
        <dbReference type="ChEBI" id="CHEBI:57692"/>
    </cofactor>
</comment>
<dbReference type="PRINTS" id="PR00411">
    <property type="entry name" value="PNDRDTASEI"/>
</dbReference>
<dbReference type="eggNOG" id="COG0446">
    <property type="taxonomic scope" value="Bacteria"/>
</dbReference>
<dbReference type="OrthoDB" id="3568330at2"/>
<dbReference type="PRINTS" id="PR00368">
    <property type="entry name" value="FADPNR"/>
</dbReference>
<name>A0A0A1DTU2_NOCSI</name>
<reference evidence="7 8" key="1">
    <citation type="journal article" date="2015" name="Genome Announc.">
        <title>Complete Genome Sequence of Steroid-Transforming Nocardioides simplex VKM Ac-2033D.</title>
        <authorList>
            <person name="Shtratnikova V.Y."/>
            <person name="Schelkunov M.I."/>
            <person name="Pekov Y.A."/>
            <person name="Fokina V.V."/>
            <person name="Logacheva M.D."/>
            <person name="Sokolov S.L."/>
            <person name="Bragin E.Y."/>
            <person name="Ashapkin V.V."/>
            <person name="Donova M.V."/>
        </authorList>
    </citation>
    <scope>NUCLEOTIDE SEQUENCE [LARGE SCALE GENOMIC DNA]</scope>
    <source>
        <strain evidence="7 8">VKM Ac-2033D</strain>
    </source>
</reference>
<dbReference type="InterPro" id="IPR028202">
    <property type="entry name" value="Reductase_C"/>
</dbReference>
<accession>A0A0A1DTU2</accession>
<gene>
    <name evidence="7" type="ORF">KR76_22370</name>
</gene>
<evidence type="ECO:0000256" key="1">
    <source>
        <dbReference type="ARBA" id="ARBA00001974"/>
    </source>
</evidence>
<dbReference type="AlphaFoldDB" id="A0A0A1DTU2"/>
<dbReference type="PANTHER" id="PTHR43557">
    <property type="entry name" value="APOPTOSIS-INDUCING FACTOR 1"/>
    <property type="match status" value="1"/>
</dbReference>
<dbReference type="SUPFAM" id="SSF55424">
    <property type="entry name" value="FAD/NAD-linked reductases, dimerisation (C-terminal) domain"/>
    <property type="match status" value="1"/>
</dbReference>
<dbReference type="Gene3D" id="3.30.390.30">
    <property type="match status" value="1"/>
</dbReference>
<dbReference type="Gene3D" id="3.50.50.60">
    <property type="entry name" value="FAD/NAD(P)-binding domain"/>
    <property type="match status" value="2"/>
</dbReference>
<dbReference type="InterPro" id="IPR016156">
    <property type="entry name" value="FAD/NAD-linked_Rdtase_dimer_sf"/>
</dbReference>